<dbReference type="PRINTS" id="PR00050">
    <property type="entry name" value="COLDSHOCK"/>
</dbReference>
<dbReference type="OrthoDB" id="9791685at2"/>
<dbReference type="Proteomes" id="UP000229498">
    <property type="component" value="Unassembled WGS sequence"/>
</dbReference>
<proteinExistence type="predicted"/>
<evidence type="ECO:0000259" key="2">
    <source>
        <dbReference type="PROSITE" id="PS51857"/>
    </source>
</evidence>
<sequence length="203" mass="21889">MVPVHETDVRRGMAHEVAEKQTFEVGGRLKWFNYVKGYGFVTTPDGSDVFLHLSCLRKAGLSFIEEGSEIWCEVSDGPRGLQAVSVLQVRPATANEAAVAQSAARQPAGEPGRPAPEPVSGDLDSIVATVKWFNRIRGYGFLSVGENTPDIFLHIEVLRRAGLTSVQPGQQVQALVEEGDKGLMARQVDLISTGEPDSGSQSV</sequence>
<dbReference type="InterPro" id="IPR002059">
    <property type="entry name" value="CSP_DNA-bd"/>
</dbReference>
<dbReference type="InterPro" id="IPR050181">
    <property type="entry name" value="Cold_shock_domain"/>
</dbReference>
<dbReference type="InterPro" id="IPR012340">
    <property type="entry name" value="NA-bd_OB-fold"/>
</dbReference>
<feature type="domain" description="CSD" evidence="2">
    <location>
        <begin position="24"/>
        <end position="88"/>
    </location>
</feature>
<gene>
    <name evidence="3" type="ORF">CVT23_15330</name>
</gene>
<dbReference type="SUPFAM" id="SSF50249">
    <property type="entry name" value="Nucleic acid-binding proteins"/>
    <property type="match status" value="2"/>
</dbReference>
<dbReference type="SMART" id="SM00357">
    <property type="entry name" value="CSP"/>
    <property type="match status" value="2"/>
</dbReference>
<name>A0A2M9FZ47_9PROT</name>
<dbReference type="CDD" id="cd04458">
    <property type="entry name" value="CSP_CDS"/>
    <property type="match status" value="2"/>
</dbReference>
<dbReference type="GO" id="GO:0005829">
    <property type="term" value="C:cytosol"/>
    <property type="evidence" value="ECO:0007669"/>
    <property type="project" value="UniProtKB-ARBA"/>
</dbReference>
<feature type="compositionally biased region" description="Low complexity" evidence="1">
    <location>
        <begin position="99"/>
        <end position="112"/>
    </location>
</feature>
<evidence type="ECO:0000256" key="1">
    <source>
        <dbReference type="SAM" id="MobiDB-lite"/>
    </source>
</evidence>
<dbReference type="Gene3D" id="2.40.50.140">
    <property type="entry name" value="Nucleic acid-binding proteins"/>
    <property type="match status" value="2"/>
</dbReference>
<feature type="domain" description="CSD" evidence="2">
    <location>
        <begin position="125"/>
        <end position="190"/>
    </location>
</feature>
<accession>A0A2M9FZ47</accession>
<dbReference type="InterPro" id="IPR011129">
    <property type="entry name" value="CSD"/>
</dbReference>
<dbReference type="AlphaFoldDB" id="A0A2M9FZ47"/>
<organism evidence="3 4">
    <name type="scientific">Minwuia thermotolerans</name>
    <dbReference type="NCBI Taxonomy" id="2056226"/>
    <lineage>
        <taxon>Bacteria</taxon>
        <taxon>Pseudomonadati</taxon>
        <taxon>Pseudomonadota</taxon>
        <taxon>Alphaproteobacteria</taxon>
        <taxon>Minwuiales</taxon>
        <taxon>Minwuiaceae</taxon>
        <taxon>Minwuia</taxon>
    </lineage>
</organism>
<dbReference type="GO" id="GO:0003676">
    <property type="term" value="F:nucleic acid binding"/>
    <property type="evidence" value="ECO:0007669"/>
    <property type="project" value="InterPro"/>
</dbReference>
<dbReference type="PROSITE" id="PS51857">
    <property type="entry name" value="CSD_2"/>
    <property type="match status" value="2"/>
</dbReference>
<feature type="region of interest" description="Disordered" evidence="1">
    <location>
        <begin position="99"/>
        <end position="120"/>
    </location>
</feature>
<evidence type="ECO:0000313" key="3">
    <source>
        <dbReference type="EMBL" id="PJK28709.1"/>
    </source>
</evidence>
<comment type="caution">
    <text evidence="3">The sequence shown here is derived from an EMBL/GenBank/DDBJ whole genome shotgun (WGS) entry which is preliminary data.</text>
</comment>
<dbReference type="Pfam" id="PF00313">
    <property type="entry name" value="CSD"/>
    <property type="match status" value="2"/>
</dbReference>
<dbReference type="PANTHER" id="PTHR11544">
    <property type="entry name" value="COLD SHOCK DOMAIN CONTAINING PROTEINS"/>
    <property type="match status" value="1"/>
</dbReference>
<reference evidence="3 4" key="1">
    <citation type="submission" date="2017-11" db="EMBL/GenBank/DDBJ databases">
        <title>Draft genome sequence of Rhizobiales bacterium SY3-13.</title>
        <authorList>
            <person name="Sun C."/>
        </authorList>
    </citation>
    <scope>NUCLEOTIDE SEQUENCE [LARGE SCALE GENOMIC DNA]</scope>
    <source>
        <strain evidence="3 4">SY3-13</strain>
    </source>
</reference>
<keyword evidence="4" id="KW-1185">Reference proteome</keyword>
<evidence type="ECO:0000313" key="4">
    <source>
        <dbReference type="Proteomes" id="UP000229498"/>
    </source>
</evidence>
<protein>
    <submittedName>
        <fullName evidence="3">Cold-shock protein</fullName>
    </submittedName>
</protein>
<dbReference type="EMBL" id="PHIG01000039">
    <property type="protein sequence ID" value="PJK28709.1"/>
    <property type="molecule type" value="Genomic_DNA"/>
</dbReference>